<evidence type="ECO:0000256" key="12">
    <source>
        <dbReference type="PROSITE-ProRule" id="PRU01360"/>
    </source>
</evidence>
<reference evidence="17 18" key="1">
    <citation type="submission" date="2021-01" db="EMBL/GenBank/DDBJ databases">
        <title>Genome seq and assembly of Flavobacterium sp. GN10.</title>
        <authorList>
            <person name="Chhetri G."/>
        </authorList>
    </citation>
    <scope>NUCLEOTIDE SEQUENCE [LARGE SCALE GENOMIC DNA]</scope>
    <source>
        <strain evidence="17 18">GN10</strain>
    </source>
</reference>
<dbReference type="Gene3D" id="2.40.170.20">
    <property type="entry name" value="TonB-dependent receptor, beta-barrel domain"/>
    <property type="match status" value="1"/>
</dbReference>
<keyword evidence="10 12" id="KW-0472">Membrane</keyword>
<evidence type="ECO:0000256" key="6">
    <source>
        <dbReference type="ARBA" id="ARBA00022729"/>
    </source>
</evidence>
<organism evidence="17 18">
    <name type="scientific">Flavobacterium tagetis</name>
    <dbReference type="NCBI Taxonomy" id="2801336"/>
    <lineage>
        <taxon>Bacteria</taxon>
        <taxon>Pseudomonadati</taxon>
        <taxon>Bacteroidota</taxon>
        <taxon>Flavobacteriia</taxon>
        <taxon>Flavobacteriales</taxon>
        <taxon>Flavobacteriaceae</taxon>
        <taxon>Flavobacterium</taxon>
    </lineage>
</organism>
<evidence type="ECO:0000313" key="18">
    <source>
        <dbReference type="Proteomes" id="UP000603728"/>
    </source>
</evidence>
<evidence type="ECO:0000259" key="15">
    <source>
        <dbReference type="Pfam" id="PF00593"/>
    </source>
</evidence>
<keyword evidence="18" id="KW-1185">Reference proteome</keyword>
<dbReference type="EMBL" id="JAERSF010000001">
    <property type="protein sequence ID" value="MBL0736482.1"/>
    <property type="molecule type" value="Genomic_DNA"/>
</dbReference>
<gene>
    <name evidence="17" type="ORF">JI750_06265</name>
</gene>
<dbReference type="InterPro" id="IPR000531">
    <property type="entry name" value="Beta-barrel_TonB"/>
</dbReference>
<dbReference type="PROSITE" id="PS52016">
    <property type="entry name" value="TONB_DEPENDENT_REC_3"/>
    <property type="match status" value="1"/>
</dbReference>
<dbReference type="PANTHER" id="PTHR32552">
    <property type="entry name" value="FERRICHROME IRON RECEPTOR-RELATED"/>
    <property type="match status" value="1"/>
</dbReference>
<feature type="domain" description="TonB-dependent receptor-like beta-barrel" evidence="15">
    <location>
        <begin position="402"/>
        <end position="876"/>
    </location>
</feature>
<evidence type="ECO:0000259" key="16">
    <source>
        <dbReference type="Pfam" id="PF07715"/>
    </source>
</evidence>
<sequence length="925" mass="101097">MKKMKNWLLTGLFFMIVSTVFSQGKVTGKITDGTGGLPGANVVIKGSTTATSTDFDGKFTLTSTSSTGEIVISFLGYDNQTVKFNVSNGATTNLGTITLVSNSNELSEIVVKSSTVDIAKDRKTPVAVSTIKAADIQAKLGNQELPEMLKSTPSVYVTKSGGGFGDSRITVRGFSQNNVAVMVNGMPVNDMENGSVYWSNWAGLSDVTSFIQIQRGLGSSKLAIASVGGTMNYVTKASDLKQGGTIGTSFGNDNFFKSNVAYNTGKLDSGFSASVLYSHTQGDGYVDGTQFNGDNYYIALGYSTKNNKHDFQFTVTGAPQWHDQRNTFITIAQYQKYGSVSDPNIKYNSDWGYKDGQAFNMTRNYYHKPVTSLNYDFQINETSKLSAVAYASFGRGGGSRGAGGAGGNNYASDVFRTADGLVDYDKIVRWNTGQQVIRYNNTDNVRTTNGTTGEFQNSAATGRTGTSAANYKYDTTSGISQISSVNSHNWYGAIVNFNKKFTENLTWDLGIDVRGYKGLHYQNVNNRLGADSYIDNLDVNNPSRTLYGTYSTYAPWNVFKDTDKEEKINFNNDGDVRWYGGFTQLEYTSDKFTAFVQGALSQQGFKRVDYFKYKTTDPLSSTDYENILGGNIKGGVNYNINEHHNVFVNSGYYSKQPFFNAVYPNNASIVNGNLTNEKIFAVEAGYGLRTSKFSANVNLYRTSWKDRYQRQNDGAADNTGGYYDFAGITEIHSGIEIDGTAKVLDNLTLTAMLSIGDWQYDGTSTSNRYDSGNNPIGGGTPTTLYLDGVRVGDAAQTTAALGATYEILPRFTVDANYNYADKLYAAISPGNFTKEDNKGALQLPSYGTADAGLSYKLLVGKNKSNSVGFRLNVNNLFDYTYIAEAKTNIFASDVPTVPTYKGIATTNQVYFGFGRTWNFALRYDF</sequence>
<dbReference type="RefSeq" id="WP_201999434.1">
    <property type="nucleotide sequence ID" value="NZ_JAERSF010000001.1"/>
</dbReference>
<dbReference type="Pfam" id="PF13715">
    <property type="entry name" value="CarbopepD_reg_2"/>
    <property type="match status" value="1"/>
</dbReference>
<evidence type="ECO:0000256" key="5">
    <source>
        <dbReference type="ARBA" id="ARBA00022692"/>
    </source>
</evidence>
<dbReference type="InterPro" id="IPR012910">
    <property type="entry name" value="Plug_dom"/>
</dbReference>
<dbReference type="PANTHER" id="PTHR32552:SF68">
    <property type="entry name" value="FERRICHROME OUTER MEMBRANE TRANSPORTER_PHAGE RECEPTOR"/>
    <property type="match status" value="1"/>
</dbReference>
<keyword evidence="7" id="KW-0408">Iron</keyword>
<dbReference type="InterPro" id="IPR039426">
    <property type="entry name" value="TonB-dep_rcpt-like"/>
</dbReference>
<keyword evidence="17" id="KW-0675">Receptor</keyword>
<evidence type="ECO:0000256" key="1">
    <source>
        <dbReference type="ARBA" id="ARBA00004571"/>
    </source>
</evidence>
<evidence type="ECO:0000256" key="10">
    <source>
        <dbReference type="ARBA" id="ARBA00023136"/>
    </source>
</evidence>
<dbReference type="SUPFAM" id="SSF56935">
    <property type="entry name" value="Porins"/>
    <property type="match status" value="1"/>
</dbReference>
<proteinExistence type="inferred from homology"/>
<evidence type="ECO:0000256" key="14">
    <source>
        <dbReference type="SAM" id="SignalP"/>
    </source>
</evidence>
<keyword evidence="5 12" id="KW-0812">Transmembrane</keyword>
<dbReference type="PROSITE" id="PS01156">
    <property type="entry name" value="TONB_DEPENDENT_REC_2"/>
    <property type="match status" value="1"/>
</dbReference>
<keyword evidence="11 12" id="KW-0998">Cell outer membrane</keyword>
<dbReference type="InterPro" id="IPR008969">
    <property type="entry name" value="CarboxyPept-like_regulatory"/>
</dbReference>
<evidence type="ECO:0000256" key="8">
    <source>
        <dbReference type="ARBA" id="ARBA00023065"/>
    </source>
</evidence>
<protein>
    <submittedName>
        <fullName evidence="17">TonB-dependent receptor</fullName>
    </submittedName>
</protein>
<dbReference type="Pfam" id="PF00593">
    <property type="entry name" value="TonB_dep_Rec_b-barrel"/>
    <property type="match status" value="1"/>
</dbReference>
<feature type="signal peptide" evidence="14">
    <location>
        <begin position="1"/>
        <end position="22"/>
    </location>
</feature>
<name>A0ABS1KB84_9FLAO</name>
<dbReference type="InterPro" id="IPR010917">
    <property type="entry name" value="TonB_rcpt_CS"/>
</dbReference>
<dbReference type="Gene3D" id="2.60.40.1120">
    <property type="entry name" value="Carboxypeptidase-like, regulatory domain"/>
    <property type="match status" value="1"/>
</dbReference>
<accession>A0ABS1KB84</accession>
<keyword evidence="8" id="KW-0406">Ion transport</keyword>
<comment type="similarity">
    <text evidence="12 13">Belongs to the TonB-dependent receptor family.</text>
</comment>
<evidence type="ECO:0000256" key="13">
    <source>
        <dbReference type="RuleBase" id="RU003357"/>
    </source>
</evidence>
<keyword evidence="9 13" id="KW-0798">TonB box</keyword>
<dbReference type="Proteomes" id="UP000603728">
    <property type="component" value="Unassembled WGS sequence"/>
</dbReference>
<dbReference type="Gene3D" id="2.170.130.10">
    <property type="entry name" value="TonB-dependent receptor, plug domain"/>
    <property type="match status" value="1"/>
</dbReference>
<feature type="chain" id="PRO_5047171448" evidence="14">
    <location>
        <begin position="23"/>
        <end position="925"/>
    </location>
</feature>
<evidence type="ECO:0000256" key="2">
    <source>
        <dbReference type="ARBA" id="ARBA00022448"/>
    </source>
</evidence>
<evidence type="ECO:0000256" key="7">
    <source>
        <dbReference type="ARBA" id="ARBA00023004"/>
    </source>
</evidence>
<keyword evidence="6 14" id="KW-0732">Signal</keyword>
<dbReference type="SUPFAM" id="SSF49464">
    <property type="entry name" value="Carboxypeptidase regulatory domain-like"/>
    <property type="match status" value="1"/>
</dbReference>
<keyword evidence="4" id="KW-0410">Iron transport</keyword>
<evidence type="ECO:0000256" key="4">
    <source>
        <dbReference type="ARBA" id="ARBA00022496"/>
    </source>
</evidence>
<keyword evidence="2 12" id="KW-0813">Transport</keyword>
<dbReference type="Pfam" id="PF07715">
    <property type="entry name" value="Plug"/>
    <property type="match status" value="1"/>
</dbReference>
<evidence type="ECO:0000256" key="3">
    <source>
        <dbReference type="ARBA" id="ARBA00022452"/>
    </source>
</evidence>
<evidence type="ECO:0000313" key="17">
    <source>
        <dbReference type="EMBL" id="MBL0736482.1"/>
    </source>
</evidence>
<dbReference type="InterPro" id="IPR036942">
    <property type="entry name" value="Beta-barrel_TonB_sf"/>
</dbReference>
<dbReference type="InterPro" id="IPR037066">
    <property type="entry name" value="Plug_dom_sf"/>
</dbReference>
<keyword evidence="3 12" id="KW-1134">Transmembrane beta strand</keyword>
<comment type="caution">
    <text evidence="17">The sequence shown here is derived from an EMBL/GenBank/DDBJ whole genome shotgun (WGS) entry which is preliminary data.</text>
</comment>
<evidence type="ECO:0000256" key="9">
    <source>
        <dbReference type="ARBA" id="ARBA00023077"/>
    </source>
</evidence>
<comment type="subcellular location">
    <subcellularLocation>
        <location evidence="1 12">Cell outer membrane</location>
        <topology evidence="1 12">Multi-pass membrane protein</topology>
    </subcellularLocation>
</comment>
<feature type="domain" description="TonB-dependent receptor plug" evidence="16">
    <location>
        <begin position="121"/>
        <end position="229"/>
    </location>
</feature>
<evidence type="ECO:0000256" key="11">
    <source>
        <dbReference type="ARBA" id="ARBA00023237"/>
    </source>
</evidence>